<reference evidence="2" key="1">
    <citation type="submission" date="2015-11" db="EMBL/GenBank/DDBJ databases">
        <authorList>
            <consortium name="Cross-ministerial Strategic Innovation Promotion Program (SIP) consortium"/>
            <person name="Tomihama T."/>
            <person name="Ikenaga M."/>
            <person name="Sakai M."/>
            <person name="Okubo T."/>
            <person name="Ikeda S."/>
        </authorList>
    </citation>
    <scope>NUCLEOTIDE SEQUENCE [LARGE SCALE GENOMIC DNA]</scope>
    <source>
        <strain evidence="2">S58</strain>
    </source>
</reference>
<evidence type="ECO:0008006" key="3">
    <source>
        <dbReference type="Google" id="ProtNLM"/>
    </source>
</evidence>
<dbReference type="SUPFAM" id="SSF47240">
    <property type="entry name" value="Ferritin-like"/>
    <property type="match status" value="1"/>
</dbReference>
<dbReference type="EMBL" id="BCMM01000045">
    <property type="protein sequence ID" value="GAQ66781.1"/>
    <property type="molecule type" value="Genomic_DNA"/>
</dbReference>
<organism evidence="1 2">
    <name type="scientific">Streptomyces scabiei</name>
    <dbReference type="NCBI Taxonomy" id="1930"/>
    <lineage>
        <taxon>Bacteria</taxon>
        <taxon>Bacillati</taxon>
        <taxon>Actinomycetota</taxon>
        <taxon>Actinomycetes</taxon>
        <taxon>Kitasatosporales</taxon>
        <taxon>Streptomycetaceae</taxon>
        <taxon>Streptomyces</taxon>
    </lineage>
</organism>
<accession>A0A100JW45</accession>
<reference evidence="2" key="3">
    <citation type="submission" date="2016-02" db="EMBL/GenBank/DDBJ databases">
        <title>Draft genome of pathogenic Streptomyces sp. in Japan.</title>
        <authorList>
            <person name="Tomihama T."/>
            <person name="Ikenaga M."/>
            <person name="Sakai M."/>
            <person name="Okubo T."/>
            <person name="Ikeda S."/>
        </authorList>
    </citation>
    <scope>NUCLEOTIDE SEQUENCE [LARGE SCALE GENOMIC DNA]</scope>
    <source>
        <strain evidence="2">S58</strain>
    </source>
</reference>
<reference evidence="1 2" key="2">
    <citation type="journal article" date="2016" name="Genome Announc.">
        <title>Draft Genome Sequences of Streptomyces scabiei S58, Streptomyces turgidiscabies T45, and Streptomyces acidiscabies a10, the Pathogens of Potato Common Scab, Isolated in Japan.</title>
        <authorList>
            <person name="Tomihama T."/>
            <person name="Nishi Y."/>
            <person name="Sakai M."/>
            <person name="Ikenaga M."/>
            <person name="Okubo T."/>
            <person name="Ikeda S."/>
        </authorList>
    </citation>
    <scope>NUCLEOTIDE SEQUENCE [LARGE SCALE GENOMIC DNA]</scope>
    <source>
        <strain evidence="1 2">S58</strain>
    </source>
</reference>
<dbReference type="Proteomes" id="UP000067448">
    <property type="component" value="Unassembled WGS sequence"/>
</dbReference>
<protein>
    <recommendedName>
        <fullName evidence="3">Ferritin-like domain-containing protein</fullName>
    </recommendedName>
</protein>
<dbReference type="InterPro" id="IPR009078">
    <property type="entry name" value="Ferritin-like_SF"/>
</dbReference>
<dbReference type="GO" id="GO:0016491">
    <property type="term" value="F:oxidoreductase activity"/>
    <property type="evidence" value="ECO:0007669"/>
    <property type="project" value="InterPro"/>
</dbReference>
<comment type="caution">
    <text evidence="1">The sequence shown here is derived from an EMBL/GenBank/DDBJ whole genome shotgun (WGS) entry which is preliminary data.</text>
</comment>
<dbReference type="CDD" id="cd00657">
    <property type="entry name" value="Ferritin_like"/>
    <property type="match status" value="1"/>
</dbReference>
<proteinExistence type="predicted"/>
<evidence type="ECO:0000313" key="2">
    <source>
        <dbReference type="Proteomes" id="UP000067448"/>
    </source>
</evidence>
<sequence>MEERSMSASGFAEWARHFETERDRRAARPDPCWEVGAALPPAVRASIQRFQAGEDGDSSALFDKADEAGDPEYAAALRLFVAEEKNHARLLALLLDAGGATKQAGHWSDTAFARLRRVPGLRTELLLLMVAEVVALRYYRALRDGSDDPLTSEVAGRILADEERHVPFHCARLRASVAELPRAARRPLLAGWQVMLLGAALVVAADHGRALRGLGVGRGRFVADVLRSSGPVIAAILGSAGFEGIL</sequence>
<name>A0A100JW45_STRSC</name>
<dbReference type="Gene3D" id="1.10.620.20">
    <property type="entry name" value="Ribonucleotide Reductase, subunit A"/>
    <property type="match status" value="1"/>
</dbReference>
<dbReference type="AlphaFoldDB" id="A0A100JW45"/>
<gene>
    <name evidence="1" type="ORF">SsS58_07220</name>
</gene>
<dbReference type="InterPro" id="IPR012348">
    <property type="entry name" value="RNR-like"/>
</dbReference>
<evidence type="ECO:0000313" key="1">
    <source>
        <dbReference type="EMBL" id="GAQ66781.1"/>
    </source>
</evidence>